<accession>V3YZM2</accession>
<dbReference type="HOGENOM" id="CLU_004253_11_0_1"/>
<dbReference type="SMART" id="SM00875">
    <property type="entry name" value="BACK"/>
    <property type="match status" value="1"/>
</dbReference>
<reference evidence="4 5" key="1">
    <citation type="journal article" date="2013" name="Nature">
        <title>Insights into bilaterian evolution from three spiralian genomes.</title>
        <authorList>
            <person name="Simakov O."/>
            <person name="Marletaz F."/>
            <person name="Cho S.J."/>
            <person name="Edsinger-Gonzales E."/>
            <person name="Havlak P."/>
            <person name="Hellsten U."/>
            <person name="Kuo D.H."/>
            <person name="Larsson T."/>
            <person name="Lv J."/>
            <person name="Arendt D."/>
            <person name="Savage R."/>
            <person name="Osoegawa K."/>
            <person name="de Jong P."/>
            <person name="Grimwood J."/>
            <person name="Chapman J.A."/>
            <person name="Shapiro H."/>
            <person name="Aerts A."/>
            <person name="Otillar R.P."/>
            <person name="Terry A.Y."/>
            <person name="Boore J.L."/>
            <person name="Grigoriev I.V."/>
            <person name="Lindberg D.R."/>
            <person name="Seaver E.C."/>
            <person name="Weisblat D.A."/>
            <person name="Putnam N.H."/>
            <person name="Rokhsar D.S."/>
        </authorList>
    </citation>
    <scope>NUCLEOTIDE SEQUENCE [LARGE SCALE GENOMIC DNA]</scope>
</reference>
<dbReference type="GeneID" id="20233377"/>
<dbReference type="AlphaFoldDB" id="V3YZM2"/>
<dbReference type="InterPro" id="IPR011705">
    <property type="entry name" value="BACK"/>
</dbReference>
<dbReference type="OMA" id="DVYKYCF"/>
<organism evidence="4 5">
    <name type="scientific">Lottia gigantea</name>
    <name type="common">Giant owl limpet</name>
    <dbReference type="NCBI Taxonomy" id="225164"/>
    <lineage>
        <taxon>Eukaryota</taxon>
        <taxon>Metazoa</taxon>
        <taxon>Spiralia</taxon>
        <taxon>Lophotrochozoa</taxon>
        <taxon>Mollusca</taxon>
        <taxon>Gastropoda</taxon>
        <taxon>Patellogastropoda</taxon>
        <taxon>Lottioidea</taxon>
        <taxon>Lottiidae</taxon>
        <taxon>Lottia</taxon>
    </lineage>
</organism>
<proteinExistence type="predicted"/>
<dbReference type="Proteomes" id="UP000030746">
    <property type="component" value="Unassembled WGS sequence"/>
</dbReference>
<evidence type="ECO:0000313" key="5">
    <source>
        <dbReference type="Proteomes" id="UP000030746"/>
    </source>
</evidence>
<dbReference type="Pfam" id="PF07707">
    <property type="entry name" value="BACK"/>
    <property type="match status" value="1"/>
</dbReference>
<feature type="domain" description="BTB" evidence="3">
    <location>
        <begin position="26"/>
        <end position="92"/>
    </location>
</feature>
<keyword evidence="5" id="KW-1185">Reference proteome</keyword>
<gene>
    <name evidence="4" type="ORF">LOTGIDRAFT_133026</name>
</gene>
<dbReference type="FunFam" id="1.25.40.420:FF:000001">
    <property type="entry name" value="Kelch-like family member 12"/>
    <property type="match status" value="1"/>
</dbReference>
<dbReference type="CTD" id="20233377"/>
<dbReference type="SUPFAM" id="SSF54695">
    <property type="entry name" value="POZ domain"/>
    <property type="match status" value="1"/>
</dbReference>
<evidence type="ECO:0000259" key="3">
    <source>
        <dbReference type="PROSITE" id="PS50097"/>
    </source>
</evidence>
<name>V3YZM2_LOTGI</name>
<dbReference type="InterPro" id="IPR011333">
    <property type="entry name" value="SKP1/BTB/POZ_sf"/>
</dbReference>
<dbReference type="InterPro" id="IPR000210">
    <property type="entry name" value="BTB/POZ_dom"/>
</dbReference>
<keyword evidence="2" id="KW-0677">Repeat</keyword>
<dbReference type="PANTHER" id="PTHR45632">
    <property type="entry name" value="LD33804P"/>
    <property type="match status" value="1"/>
</dbReference>
<dbReference type="RefSeq" id="XP_009065687.1">
    <property type="nucleotide sequence ID" value="XM_009067439.1"/>
</dbReference>
<evidence type="ECO:0000256" key="2">
    <source>
        <dbReference type="ARBA" id="ARBA00022737"/>
    </source>
</evidence>
<dbReference type="Gene3D" id="3.30.710.10">
    <property type="entry name" value="Potassium Channel Kv1.1, Chain A"/>
    <property type="match status" value="1"/>
</dbReference>
<dbReference type="EMBL" id="KB203629">
    <property type="protein sequence ID" value="ESO83658.1"/>
    <property type="molecule type" value="Genomic_DNA"/>
</dbReference>
<keyword evidence="1" id="KW-0880">Kelch repeat</keyword>
<dbReference type="SMART" id="SM00225">
    <property type="entry name" value="BTB"/>
    <property type="match status" value="1"/>
</dbReference>
<dbReference type="Pfam" id="PF00651">
    <property type="entry name" value="BTB"/>
    <property type="match status" value="1"/>
</dbReference>
<protein>
    <recommendedName>
        <fullName evidence="3">BTB domain-containing protein</fullName>
    </recommendedName>
</protein>
<dbReference type="PROSITE" id="PS50097">
    <property type="entry name" value="BTB"/>
    <property type="match status" value="1"/>
</dbReference>
<evidence type="ECO:0000313" key="4">
    <source>
        <dbReference type="EMBL" id="ESO83658.1"/>
    </source>
</evidence>
<sequence length="271" mass="31617">MSLVKDEHNKCLRQSLKRFYEEEMLTDVVINVSGRKFKCHRIILASLSVYYETLFHSQFIDAQEKELTLQVDGSTFEEVINFMYCRTDTINTLNAENLFKIADFLQIESLKEVLEQQLLKDLSVENCLEWFRLADLYNCPRLLEKSLSMTAGNFGSVFDNDQFLLLSSNLICNVLSKTNLSVPSEENIFEAVVKWYRADIKGRKSSLSFILEQIRFPQMSLGYLEKVGKESFMKPLSRLRLIEEAKNYQSNPHLRYVKMSPSCMKHPLFLK</sequence>
<dbReference type="Gene3D" id="1.25.40.420">
    <property type="match status" value="1"/>
</dbReference>
<dbReference type="KEGG" id="lgi:LOTGIDRAFT_133026"/>
<evidence type="ECO:0000256" key="1">
    <source>
        <dbReference type="ARBA" id="ARBA00022441"/>
    </source>
</evidence>
<dbReference type="OrthoDB" id="6041404at2759"/>
<dbReference type="PANTHER" id="PTHR45632:SF3">
    <property type="entry name" value="KELCH-LIKE PROTEIN 32"/>
    <property type="match status" value="1"/>
</dbReference>